<accession>A0A2A6CCG0</accession>
<gene>
    <name evidence="1" type="primary">WBGene00277741</name>
</gene>
<dbReference type="Proteomes" id="UP000005239">
    <property type="component" value="Unassembled WGS sequence"/>
</dbReference>
<reference evidence="2" key="1">
    <citation type="journal article" date="2008" name="Nat. Genet.">
        <title>The Pristionchus pacificus genome provides a unique perspective on nematode lifestyle and parasitism.</title>
        <authorList>
            <person name="Dieterich C."/>
            <person name="Clifton S.W."/>
            <person name="Schuster L.N."/>
            <person name="Chinwalla A."/>
            <person name="Delehaunty K."/>
            <person name="Dinkelacker I."/>
            <person name="Fulton L."/>
            <person name="Fulton R."/>
            <person name="Godfrey J."/>
            <person name="Minx P."/>
            <person name="Mitreva M."/>
            <person name="Roeseler W."/>
            <person name="Tian H."/>
            <person name="Witte H."/>
            <person name="Yang S.P."/>
            <person name="Wilson R.K."/>
            <person name="Sommer R.J."/>
        </authorList>
    </citation>
    <scope>NUCLEOTIDE SEQUENCE [LARGE SCALE GENOMIC DNA]</scope>
    <source>
        <strain evidence="2">PS312</strain>
    </source>
</reference>
<dbReference type="EnsemblMetazoa" id="PPA39372.1">
    <property type="protein sequence ID" value="PPA39372.1"/>
    <property type="gene ID" value="WBGene00277741"/>
</dbReference>
<reference evidence="1" key="2">
    <citation type="submission" date="2022-06" db="UniProtKB">
        <authorList>
            <consortium name="EnsemblMetazoa"/>
        </authorList>
    </citation>
    <scope>IDENTIFICATION</scope>
    <source>
        <strain evidence="1">PS312</strain>
    </source>
</reference>
<proteinExistence type="predicted"/>
<keyword evidence="2" id="KW-1185">Reference proteome</keyword>
<protein>
    <submittedName>
        <fullName evidence="1">Uncharacterized protein</fullName>
    </submittedName>
</protein>
<sequence length="91" mass="9695">FQSAPILPSSLVSLRLLSTTWIEIGRGWQVEDEGSFVMISPSSLLAIHTGDDVIDGAFTIDDVPIAERDVAGELAGATKIERAEVVLLEGT</sequence>
<dbReference type="AlphaFoldDB" id="A0A2A6CCG0"/>
<organism evidence="1 2">
    <name type="scientific">Pristionchus pacificus</name>
    <name type="common">Parasitic nematode worm</name>
    <dbReference type="NCBI Taxonomy" id="54126"/>
    <lineage>
        <taxon>Eukaryota</taxon>
        <taxon>Metazoa</taxon>
        <taxon>Ecdysozoa</taxon>
        <taxon>Nematoda</taxon>
        <taxon>Chromadorea</taxon>
        <taxon>Rhabditida</taxon>
        <taxon>Rhabditina</taxon>
        <taxon>Diplogasteromorpha</taxon>
        <taxon>Diplogasteroidea</taxon>
        <taxon>Neodiplogasteridae</taxon>
        <taxon>Pristionchus</taxon>
    </lineage>
</organism>
<accession>A0A8R1UV06</accession>
<evidence type="ECO:0000313" key="1">
    <source>
        <dbReference type="EnsemblMetazoa" id="PPA39372.1"/>
    </source>
</evidence>
<evidence type="ECO:0000313" key="2">
    <source>
        <dbReference type="Proteomes" id="UP000005239"/>
    </source>
</evidence>
<name>A0A2A6CCG0_PRIPA</name>